<accession>A0A9P5LFB3</accession>
<protein>
    <submittedName>
        <fullName evidence="2">Uncharacterized protein</fullName>
    </submittedName>
</protein>
<evidence type="ECO:0000313" key="2">
    <source>
        <dbReference type="EMBL" id="KAF7556334.1"/>
    </source>
</evidence>
<organism evidence="2 3">
    <name type="scientific">Cylindrodendrum hubeiense</name>
    <dbReference type="NCBI Taxonomy" id="595255"/>
    <lineage>
        <taxon>Eukaryota</taxon>
        <taxon>Fungi</taxon>
        <taxon>Dikarya</taxon>
        <taxon>Ascomycota</taxon>
        <taxon>Pezizomycotina</taxon>
        <taxon>Sordariomycetes</taxon>
        <taxon>Hypocreomycetidae</taxon>
        <taxon>Hypocreales</taxon>
        <taxon>Nectriaceae</taxon>
        <taxon>Cylindrodendrum</taxon>
    </lineage>
</organism>
<feature type="region of interest" description="Disordered" evidence="1">
    <location>
        <begin position="1"/>
        <end position="22"/>
    </location>
</feature>
<dbReference type="AlphaFoldDB" id="A0A9P5LFB3"/>
<gene>
    <name evidence="2" type="ORF">G7Z17_g1495</name>
</gene>
<dbReference type="EMBL" id="JAANBB010000013">
    <property type="protein sequence ID" value="KAF7556334.1"/>
    <property type="molecule type" value="Genomic_DNA"/>
</dbReference>
<evidence type="ECO:0000256" key="1">
    <source>
        <dbReference type="SAM" id="MobiDB-lite"/>
    </source>
</evidence>
<comment type="caution">
    <text evidence="2">The sequence shown here is derived from an EMBL/GenBank/DDBJ whole genome shotgun (WGS) entry which is preliminary data.</text>
</comment>
<evidence type="ECO:0000313" key="3">
    <source>
        <dbReference type="Proteomes" id="UP000722485"/>
    </source>
</evidence>
<name>A0A9P5LFB3_9HYPO</name>
<sequence>MVNTPTKAREQDSQPNSNHIHEVEQTDLSTLYILATNVAGQQPEAKEIDMEIVRPSNIVAWGYANVKIHDIRGHEHEFLFNKSGLQFFKSQLK</sequence>
<dbReference type="Proteomes" id="UP000722485">
    <property type="component" value="Unassembled WGS sequence"/>
</dbReference>
<proteinExistence type="predicted"/>
<reference evidence="2" key="1">
    <citation type="submission" date="2020-03" db="EMBL/GenBank/DDBJ databases">
        <title>Draft Genome Sequence of Cylindrodendrum hubeiense.</title>
        <authorList>
            <person name="Buettner E."/>
            <person name="Kellner H."/>
        </authorList>
    </citation>
    <scope>NUCLEOTIDE SEQUENCE</scope>
    <source>
        <strain evidence="2">IHI 201604</strain>
    </source>
</reference>
<keyword evidence="3" id="KW-1185">Reference proteome</keyword>